<dbReference type="GO" id="GO:0080120">
    <property type="term" value="P:CAAX-box protein maturation"/>
    <property type="evidence" value="ECO:0007669"/>
    <property type="project" value="UniProtKB-ARBA"/>
</dbReference>
<dbReference type="Proteomes" id="UP000185663">
    <property type="component" value="Chromosome I"/>
</dbReference>
<dbReference type="PANTHER" id="PTHR35797">
    <property type="entry name" value="PROTEASE-RELATED"/>
    <property type="match status" value="1"/>
</dbReference>
<evidence type="ECO:0000259" key="2">
    <source>
        <dbReference type="Pfam" id="PF02517"/>
    </source>
</evidence>
<dbReference type="PANTHER" id="PTHR35797:SF1">
    <property type="entry name" value="PROTEASE"/>
    <property type="match status" value="1"/>
</dbReference>
<sequence length="275" mass="29223">MGTSVEPAAGTRIVRQLVWYFGGLIATYVAGLVIFWPPSGEQPNEAIFVVLMFAPTVGAVLAWLCAGARIQWGRPNLWLLAGLIPALAVLGVYLLGSTIGWDVEDPSLLRAALTAAPVAIFSAALTAVGEEIGWRGFLWPLLRGRSGFWVASLITMVIWWAYHVPLILLGWYGDAGHLPAFTVAIVGITLFIGVITDRSRSLWPSVVAHGAWNGLVATSFAVTEGDESIPAFAGSDELMGEFGWLAAVTILVVGVVAALWHTRTMAAPISSAKTG</sequence>
<gene>
    <name evidence="3" type="ORF">SAMN04489860_2267</name>
</gene>
<dbReference type="OrthoDB" id="3693644at2"/>
<feature type="transmembrane region" description="Helical" evidence="1">
    <location>
        <begin position="148"/>
        <end position="172"/>
    </location>
</feature>
<keyword evidence="1" id="KW-1133">Transmembrane helix</keyword>
<feature type="transmembrane region" description="Helical" evidence="1">
    <location>
        <begin position="47"/>
        <end position="65"/>
    </location>
</feature>
<keyword evidence="3" id="KW-0378">Hydrolase</keyword>
<feature type="transmembrane region" description="Helical" evidence="1">
    <location>
        <begin position="77"/>
        <end position="96"/>
    </location>
</feature>
<feature type="transmembrane region" description="Helical" evidence="1">
    <location>
        <begin position="108"/>
        <end position="128"/>
    </location>
</feature>
<keyword evidence="3" id="KW-0645">Protease</keyword>
<feature type="transmembrane region" description="Helical" evidence="1">
    <location>
        <begin position="178"/>
        <end position="195"/>
    </location>
</feature>
<dbReference type="eggNOG" id="COG1266">
    <property type="taxonomic scope" value="Bacteria"/>
</dbReference>
<dbReference type="EMBL" id="LT629776">
    <property type="protein sequence ID" value="SDS74692.1"/>
    <property type="molecule type" value="Genomic_DNA"/>
</dbReference>
<feature type="transmembrane region" description="Helical" evidence="1">
    <location>
        <begin position="202"/>
        <end position="222"/>
    </location>
</feature>
<evidence type="ECO:0000313" key="3">
    <source>
        <dbReference type="EMBL" id="SDS74692.1"/>
    </source>
</evidence>
<evidence type="ECO:0000313" key="4">
    <source>
        <dbReference type="Proteomes" id="UP000185663"/>
    </source>
</evidence>
<dbReference type="GO" id="GO:0006508">
    <property type="term" value="P:proteolysis"/>
    <property type="evidence" value="ECO:0007669"/>
    <property type="project" value="UniProtKB-KW"/>
</dbReference>
<protein>
    <submittedName>
        <fullName evidence="3">CAAX protease self-immunity</fullName>
    </submittedName>
</protein>
<dbReference type="InterPro" id="IPR003675">
    <property type="entry name" value="Rce1/LyrA-like_dom"/>
</dbReference>
<feature type="transmembrane region" description="Helical" evidence="1">
    <location>
        <begin position="242"/>
        <end position="260"/>
    </location>
</feature>
<proteinExistence type="predicted"/>
<dbReference type="STRING" id="545619.SAMN04489860_2267"/>
<keyword evidence="4" id="KW-1185">Reference proteome</keyword>
<accession>A0A1H1UQ86</accession>
<evidence type="ECO:0000256" key="1">
    <source>
        <dbReference type="SAM" id="Phobius"/>
    </source>
</evidence>
<keyword evidence="1" id="KW-0812">Transmembrane</keyword>
<dbReference type="Pfam" id="PF02517">
    <property type="entry name" value="Rce1-like"/>
    <property type="match status" value="1"/>
</dbReference>
<dbReference type="GO" id="GO:0004175">
    <property type="term" value="F:endopeptidase activity"/>
    <property type="evidence" value="ECO:0007669"/>
    <property type="project" value="UniProtKB-ARBA"/>
</dbReference>
<organism evidence="3 4">
    <name type="scientific">Paraoerskovia marina</name>
    <dbReference type="NCBI Taxonomy" id="545619"/>
    <lineage>
        <taxon>Bacteria</taxon>
        <taxon>Bacillati</taxon>
        <taxon>Actinomycetota</taxon>
        <taxon>Actinomycetes</taxon>
        <taxon>Micrococcales</taxon>
        <taxon>Cellulomonadaceae</taxon>
        <taxon>Paraoerskovia</taxon>
    </lineage>
</organism>
<feature type="transmembrane region" description="Helical" evidence="1">
    <location>
        <begin position="17"/>
        <end position="35"/>
    </location>
</feature>
<dbReference type="RefSeq" id="WP_083372555.1">
    <property type="nucleotide sequence ID" value="NZ_LT629776.1"/>
</dbReference>
<feature type="domain" description="CAAX prenyl protease 2/Lysostaphin resistance protein A-like" evidence="2">
    <location>
        <begin position="116"/>
        <end position="214"/>
    </location>
</feature>
<keyword evidence="1" id="KW-0472">Membrane</keyword>
<dbReference type="InterPro" id="IPR042150">
    <property type="entry name" value="MmRce1-like"/>
</dbReference>
<reference evidence="3 4" key="1">
    <citation type="submission" date="2016-10" db="EMBL/GenBank/DDBJ databases">
        <authorList>
            <person name="de Groot N.N."/>
        </authorList>
    </citation>
    <scope>NUCLEOTIDE SEQUENCE [LARGE SCALE GENOMIC DNA]</scope>
    <source>
        <strain evidence="3 4">DSM 22126</strain>
    </source>
</reference>
<dbReference type="AlphaFoldDB" id="A0A1H1UQ86"/>
<name>A0A1H1UQ86_9CELL</name>